<dbReference type="PROSITE" id="PS51192">
    <property type="entry name" value="HELICASE_ATP_BIND_1"/>
    <property type="match status" value="1"/>
</dbReference>
<organism evidence="7 8">
    <name type="scientific">Aureococcus anophagefferens</name>
    <name type="common">Harmful bloom alga</name>
    <dbReference type="NCBI Taxonomy" id="44056"/>
    <lineage>
        <taxon>Eukaryota</taxon>
        <taxon>Sar</taxon>
        <taxon>Stramenopiles</taxon>
        <taxon>Ochrophyta</taxon>
        <taxon>Pelagophyceae</taxon>
        <taxon>Pelagomonadales</taxon>
        <taxon>Pelagomonadaceae</taxon>
        <taxon>Aureococcus</taxon>
    </lineage>
</organism>
<comment type="caution">
    <text evidence="7">The sequence shown here is derived from an EMBL/GenBank/DDBJ whole genome shotgun (WGS) entry which is preliminary data.</text>
</comment>
<accession>A0ABR1G747</accession>
<evidence type="ECO:0000256" key="4">
    <source>
        <dbReference type="ARBA" id="ARBA00022840"/>
    </source>
</evidence>
<dbReference type="InterPro" id="IPR011545">
    <property type="entry name" value="DEAD/DEAH_box_helicase_dom"/>
</dbReference>
<dbReference type="SMART" id="SM00487">
    <property type="entry name" value="DEXDc"/>
    <property type="match status" value="1"/>
</dbReference>
<feature type="region of interest" description="Disordered" evidence="5">
    <location>
        <begin position="1"/>
        <end position="22"/>
    </location>
</feature>
<evidence type="ECO:0000256" key="3">
    <source>
        <dbReference type="ARBA" id="ARBA00022806"/>
    </source>
</evidence>
<dbReference type="Pfam" id="PF00270">
    <property type="entry name" value="DEAD"/>
    <property type="match status" value="1"/>
</dbReference>
<dbReference type="PANTHER" id="PTHR47959:SF24">
    <property type="entry name" value="ATP-DEPENDENT RNA HELICASE"/>
    <property type="match status" value="1"/>
</dbReference>
<dbReference type="SUPFAM" id="SSF52540">
    <property type="entry name" value="P-loop containing nucleoside triphosphate hydrolases"/>
    <property type="match status" value="1"/>
</dbReference>
<reference evidence="7 8" key="1">
    <citation type="submission" date="2024-03" db="EMBL/GenBank/DDBJ databases">
        <title>Aureococcus anophagefferens CCMP1851 and Kratosvirus quantuckense: Draft genome of a second virus-susceptible host strain in the model system.</title>
        <authorList>
            <person name="Chase E."/>
            <person name="Truchon A.R."/>
            <person name="Schepens W."/>
            <person name="Wilhelm S.W."/>
        </authorList>
    </citation>
    <scope>NUCLEOTIDE SEQUENCE [LARGE SCALE GENOMIC DNA]</scope>
    <source>
        <strain evidence="7 8">CCMP1851</strain>
    </source>
</reference>
<protein>
    <submittedName>
        <fullName evidence="7">Helicase</fullName>
    </submittedName>
</protein>
<evidence type="ECO:0000256" key="5">
    <source>
        <dbReference type="SAM" id="MobiDB-lite"/>
    </source>
</evidence>
<dbReference type="PANTHER" id="PTHR47959">
    <property type="entry name" value="ATP-DEPENDENT RNA HELICASE RHLE-RELATED"/>
    <property type="match status" value="1"/>
</dbReference>
<dbReference type="GO" id="GO:0004386">
    <property type="term" value="F:helicase activity"/>
    <property type="evidence" value="ECO:0007669"/>
    <property type="project" value="UniProtKB-KW"/>
</dbReference>
<evidence type="ECO:0000256" key="1">
    <source>
        <dbReference type="ARBA" id="ARBA00022741"/>
    </source>
</evidence>
<sequence length="448" mass="46648">MDLFGGAKKKRRRGGARDVGGGSAAAAGGASAAGGGCGGGAVDFADLGLAPWVVASCGALGMAVPSAIQRGAIPATLRGDHVLGVAETGSGKTAALALPILDALFRDPGVFALCVAPSRELAAQLADQFAVFGARQRVRVACVTGGVDGVARASSSRAAAAARRTLEPLAVPCANGTDSCAPGQSVFWFSQGCTPGCPECDGLGQRVPFWDHCNATRAEPFEATLAKQYWTANLNATEGSEHDVWRYNGAEYTETEHAKQGDLGTYVLRPRETGATWTAGAVVNVSWYIAFNHGGGYKYRVCPRASQLTEACFQRPEYQLEFASTEHVVLFADGARRVPNRVVAEGLGGLGWMVNPIPMPNFVGSDCDDMDGKPCGGCPCGSGYPGGARTEDFPNPFGEDLKGKNTAIVDEVRVPAALPPGEYVVGFRWDCETSSQVWSSCADVTVVA</sequence>
<evidence type="ECO:0000259" key="6">
    <source>
        <dbReference type="PROSITE" id="PS51192"/>
    </source>
</evidence>
<dbReference type="Gene3D" id="3.40.50.300">
    <property type="entry name" value="P-loop containing nucleotide triphosphate hydrolases"/>
    <property type="match status" value="1"/>
</dbReference>
<keyword evidence="8" id="KW-1185">Reference proteome</keyword>
<dbReference type="InterPro" id="IPR050079">
    <property type="entry name" value="DEAD_box_RNA_helicase"/>
</dbReference>
<dbReference type="EMBL" id="JBBJCI010000082">
    <property type="protein sequence ID" value="KAK7249126.1"/>
    <property type="molecule type" value="Genomic_DNA"/>
</dbReference>
<feature type="domain" description="Helicase ATP-binding" evidence="6">
    <location>
        <begin position="73"/>
        <end position="146"/>
    </location>
</feature>
<dbReference type="InterPro" id="IPR027417">
    <property type="entry name" value="P-loop_NTPase"/>
</dbReference>
<gene>
    <name evidence="7" type="primary">DDX49</name>
    <name evidence="7" type="ORF">SO694_00045133</name>
</gene>
<keyword evidence="4" id="KW-0067">ATP-binding</keyword>
<proteinExistence type="predicted"/>
<keyword evidence="3 7" id="KW-0347">Helicase</keyword>
<keyword evidence="1" id="KW-0547">Nucleotide-binding</keyword>
<name>A0ABR1G747_AURAN</name>
<evidence type="ECO:0000313" key="7">
    <source>
        <dbReference type="EMBL" id="KAK7249126.1"/>
    </source>
</evidence>
<evidence type="ECO:0000256" key="2">
    <source>
        <dbReference type="ARBA" id="ARBA00022801"/>
    </source>
</evidence>
<dbReference type="InterPro" id="IPR014001">
    <property type="entry name" value="Helicase_ATP-bd"/>
</dbReference>
<dbReference type="Proteomes" id="UP001363151">
    <property type="component" value="Unassembled WGS sequence"/>
</dbReference>
<keyword evidence="2" id="KW-0378">Hydrolase</keyword>
<evidence type="ECO:0000313" key="8">
    <source>
        <dbReference type="Proteomes" id="UP001363151"/>
    </source>
</evidence>